<feature type="transmembrane region" description="Helical" evidence="10">
    <location>
        <begin position="6"/>
        <end position="24"/>
    </location>
</feature>
<comment type="similarity">
    <text evidence="10">Belongs to the PlsY family.</text>
</comment>
<evidence type="ECO:0000256" key="1">
    <source>
        <dbReference type="ARBA" id="ARBA00022475"/>
    </source>
</evidence>
<keyword evidence="6 10" id="KW-0443">Lipid metabolism</keyword>
<dbReference type="EC" id="2.3.1.275" evidence="10"/>
<dbReference type="Proteomes" id="UP000095237">
    <property type="component" value="Unassembled WGS sequence"/>
</dbReference>
<dbReference type="HAMAP" id="MF_01043">
    <property type="entry name" value="PlsY"/>
    <property type="match status" value="1"/>
</dbReference>
<dbReference type="AlphaFoldDB" id="A0A1E5INA1"/>
<dbReference type="PANTHER" id="PTHR30309">
    <property type="entry name" value="INNER MEMBRANE PROTEIN YGIH"/>
    <property type="match status" value="1"/>
</dbReference>
<evidence type="ECO:0000256" key="2">
    <source>
        <dbReference type="ARBA" id="ARBA00022516"/>
    </source>
</evidence>
<feature type="transmembrane region" description="Helical" evidence="10">
    <location>
        <begin position="81"/>
        <end position="99"/>
    </location>
</feature>
<keyword evidence="7 10" id="KW-0472">Membrane</keyword>
<evidence type="ECO:0000256" key="7">
    <source>
        <dbReference type="ARBA" id="ARBA00023136"/>
    </source>
</evidence>
<comment type="subunit">
    <text evidence="10">Probably interacts with PlsX.</text>
</comment>
<gene>
    <name evidence="10" type="primary">plsY</name>
    <name evidence="11" type="ORF">ATZ36_11930</name>
</gene>
<dbReference type="SMART" id="SM01207">
    <property type="entry name" value="G3P_acyltransf"/>
    <property type="match status" value="1"/>
</dbReference>
<dbReference type="InterPro" id="IPR003811">
    <property type="entry name" value="G3P_acylTferase_PlsY"/>
</dbReference>
<evidence type="ECO:0000256" key="5">
    <source>
        <dbReference type="ARBA" id="ARBA00022989"/>
    </source>
</evidence>
<dbReference type="UniPathway" id="UPA00085"/>
<evidence type="ECO:0000256" key="3">
    <source>
        <dbReference type="ARBA" id="ARBA00022679"/>
    </source>
</evidence>
<feature type="transmembrane region" description="Helical" evidence="10">
    <location>
        <begin position="111"/>
        <end position="135"/>
    </location>
</feature>
<evidence type="ECO:0000313" key="11">
    <source>
        <dbReference type="EMBL" id="OEG71912.1"/>
    </source>
</evidence>
<dbReference type="GO" id="GO:0005886">
    <property type="term" value="C:plasma membrane"/>
    <property type="evidence" value="ECO:0007669"/>
    <property type="project" value="UniProtKB-SubCell"/>
</dbReference>
<evidence type="ECO:0000256" key="10">
    <source>
        <dbReference type="HAMAP-Rule" id="MF_01043"/>
    </source>
</evidence>
<evidence type="ECO:0000256" key="6">
    <source>
        <dbReference type="ARBA" id="ARBA00023098"/>
    </source>
</evidence>
<sequence length="199" mass="21635">MLIKILYIVLTYLCGSIPFAYIVAKANGTVDIRAVGSGNSGATNVFREIGKCAGVITLIADILKGFIPVYFAAFIDNYSSYSVAVAVAAMAGHMFTIFLKFKGGKGVATGLGVFFALMPLPSLIALAIFGLVFVFSRYVSLGSICAVISLPLTSYFLGYGTEPVIFTFVTTLLIIYRHKTNIKRLIERSENKLRIFKKK</sequence>
<dbReference type="GO" id="GO:0008654">
    <property type="term" value="P:phospholipid biosynthetic process"/>
    <property type="evidence" value="ECO:0007669"/>
    <property type="project" value="UniProtKB-UniRule"/>
</dbReference>
<keyword evidence="4 10" id="KW-0812">Transmembrane</keyword>
<dbReference type="Pfam" id="PF02660">
    <property type="entry name" value="G3P_acyltransf"/>
    <property type="match status" value="1"/>
</dbReference>
<evidence type="ECO:0000256" key="4">
    <source>
        <dbReference type="ARBA" id="ARBA00022692"/>
    </source>
</evidence>
<evidence type="ECO:0000313" key="12">
    <source>
        <dbReference type="Proteomes" id="UP000095237"/>
    </source>
</evidence>
<dbReference type="EMBL" id="LNVX01000013">
    <property type="protein sequence ID" value="OEG71912.1"/>
    <property type="molecule type" value="Genomic_DNA"/>
</dbReference>
<keyword evidence="1 10" id="KW-1003">Cell membrane</keyword>
<comment type="caution">
    <text evidence="11">The sequence shown here is derived from an EMBL/GenBank/DDBJ whole genome shotgun (WGS) entry which is preliminary data.</text>
</comment>
<reference evidence="11 12" key="1">
    <citation type="submission" date="2015-11" db="EMBL/GenBank/DDBJ databases">
        <title>Evidence for parallel genomic evolution in an endosymbiosis of termite gut flagellates.</title>
        <authorList>
            <person name="Zheng H."/>
        </authorList>
    </citation>
    <scope>NUCLEOTIDE SEQUENCE [LARGE SCALE GENOMIC DNA]</scope>
    <source>
        <strain evidence="11 12">CET450</strain>
    </source>
</reference>
<keyword evidence="3 10" id="KW-0808">Transferase</keyword>
<comment type="function">
    <text evidence="10">Catalyzes the transfer of an acyl group from acyl-phosphate (acyl-PO(4)) to glycerol-3-phosphate (G3P) to form lysophosphatidic acid (LPA). This enzyme utilizes acyl-phosphate as fatty acyl donor, but not acyl-CoA or acyl-ACP.</text>
</comment>
<feature type="transmembrane region" description="Helical" evidence="10">
    <location>
        <begin position="55"/>
        <end position="75"/>
    </location>
</feature>
<comment type="subcellular location">
    <subcellularLocation>
        <location evidence="10">Cell membrane</location>
        <topology evidence="10">Multi-pass membrane protein</topology>
    </subcellularLocation>
</comment>
<dbReference type="GO" id="GO:0043772">
    <property type="term" value="F:acyl-phosphate glycerol-3-phosphate acyltransferase activity"/>
    <property type="evidence" value="ECO:0007669"/>
    <property type="project" value="UniProtKB-UniRule"/>
</dbReference>
<proteinExistence type="inferred from homology"/>
<evidence type="ECO:0000256" key="8">
    <source>
        <dbReference type="ARBA" id="ARBA00023209"/>
    </source>
</evidence>
<feature type="transmembrane region" description="Helical" evidence="10">
    <location>
        <begin position="155"/>
        <end position="176"/>
    </location>
</feature>
<dbReference type="NCBIfam" id="TIGR00023">
    <property type="entry name" value="glycerol-3-phosphate 1-O-acyltransferase PlsY"/>
    <property type="match status" value="1"/>
</dbReference>
<keyword evidence="5 10" id="KW-1133">Transmembrane helix</keyword>
<dbReference type="PANTHER" id="PTHR30309:SF0">
    <property type="entry name" value="GLYCEROL-3-PHOSPHATE ACYLTRANSFERASE-RELATED"/>
    <property type="match status" value="1"/>
</dbReference>
<keyword evidence="2 10" id="KW-0444">Lipid biosynthesis</keyword>
<keyword evidence="8 10" id="KW-0594">Phospholipid biosynthesis</keyword>
<keyword evidence="9 10" id="KW-1208">Phospholipid metabolism</keyword>
<protein>
    <recommendedName>
        <fullName evidence="10">Glycerol-3-phosphate acyltransferase</fullName>
    </recommendedName>
    <alternativeName>
        <fullName evidence="10">Acyl-PO4 G3P acyltransferase</fullName>
    </alternativeName>
    <alternativeName>
        <fullName evidence="10">Acyl-phosphate--glycerol-3-phosphate acyltransferase</fullName>
    </alternativeName>
    <alternativeName>
        <fullName evidence="10">G3P acyltransferase</fullName>
        <shortName evidence="10">GPAT</shortName>
        <ecNumber evidence="10">2.3.1.275</ecNumber>
    </alternativeName>
    <alternativeName>
        <fullName evidence="10">Lysophosphatidic acid synthase</fullName>
        <shortName evidence="10">LPA synthase</shortName>
    </alternativeName>
</protein>
<organism evidence="11 12">
    <name type="scientific">Endomicrobium trichonymphae</name>
    <dbReference type="NCBI Taxonomy" id="1408204"/>
    <lineage>
        <taxon>Bacteria</taxon>
        <taxon>Pseudomonadati</taxon>
        <taxon>Elusimicrobiota</taxon>
        <taxon>Endomicrobiia</taxon>
        <taxon>Endomicrobiales</taxon>
        <taxon>Endomicrobiaceae</taxon>
        <taxon>Candidatus Endomicrobiellum</taxon>
    </lineage>
</organism>
<name>A0A1E5INA1_ENDTX</name>
<accession>A0A1E5INA1</accession>
<comment type="catalytic activity">
    <reaction evidence="10">
        <text>an acyl phosphate + sn-glycerol 3-phosphate = a 1-acyl-sn-glycero-3-phosphate + phosphate</text>
        <dbReference type="Rhea" id="RHEA:34075"/>
        <dbReference type="ChEBI" id="CHEBI:43474"/>
        <dbReference type="ChEBI" id="CHEBI:57597"/>
        <dbReference type="ChEBI" id="CHEBI:57970"/>
        <dbReference type="ChEBI" id="CHEBI:59918"/>
        <dbReference type="EC" id="2.3.1.275"/>
    </reaction>
</comment>
<keyword evidence="12" id="KW-1185">Reference proteome</keyword>
<evidence type="ECO:0000256" key="9">
    <source>
        <dbReference type="ARBA" id="ARBA00023264"/>
    </source>
</evidence>
<comment type="pathway">
    <text evidence="10">Lipid metabolism; phospholipid metabolism.</text>
</comment>